<protein>
    <submittedName>
        <fullName evidence="1">Uncharacterized protein</fullName>
    </submittedName>
</protein>
<gene>
    <name evidence="1" type="ORF">BSTOLATCC_MIC24290</name>
</gene>
<reference evidence="1" key="1">
    <citation type="submission" date="2021-09" db="EMBL/GenBank/DDBJ databases">
        <authorList>
            <consortium name="AG Swart"/>
            <person name="Singh M."/>
            <person name="Singh A."/>
            <person name="Seah K."/>
            <person name="Emmerich C."/>
        </authorList>
    </citation>
    <scope>NUCLEOTIDE SEQUENCE</scope>
    <source>
        <strain evidence="1">ATCC30299</strain>
    </source>
</reference>
<sequence>MGCCNSYPLSNFSRRYKKISSEDQFLISYTDSIVFSSFDFHELYVKLAKFSEVKISQEDLESFFSDANIEPSLLKINSSTAAILQKIYKNSLYDLKSLKLTVILLGKGNYYDKCLKIFEVYDLCLKLSYLDKRTLLLILYDLVGIIEMIIPENGLDDSPDIVKSCIKDYCVRFLDEKLRVFDKIIKLVFKNEKEILCSQFLRMLEINHSLCSLFNANSLRLLLIDEVISHETSTLFQEMYPKIGDSPVYQKSLRPTFNNPKIEGKILLKPVKNYSIQIQNPVSNPKSIFETDWEKKFPEIPKINLNLPEAKPVALSDCDQDSSESMSGESCDMNSSFLGFPKPQSRVRSSSSTEDLAGLQLIPQIKRRGGILKRCSTDKKRSKKKSSIKSVSFSVESIGNKKQSALEPIILRVNLGENKFENVQLKPGENPAVAASAFAIKNRLKKYERDELARSLRSLIED</sequence>
<organism evidence="1 2">
    <name type="scientific">Blepharisma stoltei</name>
    <dbReference type="NCBI Taxonomy" id="1481888"/>
    <lineage>
        <taxon>Eukaryota</taxon>
        <taxon>Sar</taxon>
        <taxon>Alveolata</taxon>
        <taxon>Ciliophora</taxon>
        <taxon>Postciliodesmatophora</taxon>
        <taxon>Heterotrichea</taxon>
        <taxon>Heterotrichida</taxon>
        <taxon>Blepharismidae</taxon>
        <taxon>Blepharisma</taxon>
    </lineage>
</organism>
<proteinExistence type="predicted"/>
<dbReference type="EMBL" id="CAJZBQ010000023">
    <property type="protein sequence ID" value="CAG9319742.1"/>
    <property type="molecule type" value="Genomic_DNA"/>
</dbReference>
<accession>A0AAU9J604</accession>
<evidence type="ECO:0000313" key="1">
    <source>
        <dbReference type="EMBL" id="CAG9319742.1"/>
    </source>
</evidence>
<name>A0AAU9J604_9CILI</name>
<comment type="caution">
    <text evidence="1">The sequence shown here is derived from an EMBL/GenBank/DDBJ whole genome shotgun (WGS) entry which is preliminary data.</text>
</comment>
<dbReference type="AlphaFoldDB" id="A0AAU9J604"/>
<keyword evidence="2" id="KW-1185">Reference proteome</keyword>
<evidence type="ECO:0000313" key="2">
    <source>
        <dbReference type="Proteomes" id="UP001162131"/>
    </source>
</evidence>
<dbReference type="Proteomes" id="UP001162131">
    <property type="component" value="Unassembled WGS sequence"/>
</dbReference>